<sequence>MKTLLQHQKSRRIFLLLIAVLLIAIFLLRSFVLINFHAQTLNGVTTEEPMWHALATRLLDSIFVSLFVTVFIGIFMFYIEVPDEDKKFDIVESLRLGELFDRSLSQTDSWHFSGGMGRHTRAKTIPYFHKGSKSSNQQKTIKIQLIDPADVELCQTYANYRKSLRSAQGSEHAWTANFVRRELLTTIIIAVVYRSMNQLLDIEVRLKNSFSTLRIDMSSSVAIITKEDKNEPAIVCRDGSFLYKAYKEELVQSYKSQQPLKLSNFDLDISSLSETTVERILIDLNLNNGLSSTDYKAICKTIKDNKNPYA</sequence>
<feature type="transmembrane region" description="Helical" evidence="1">
    <location>
        <begin position="12"/>
        <end position="38"/>
    </location>
</feature>
<evidence type="ECO:0000313" key="3">
    <source>
        <dbReference type="Proteomes" id="UP001216139"/>
    </source>
</evidence>
<accession>A0ABY7T5A2</accession>
<keyword evidence="3" id="KW-1185">Reference proteome</keyword>
<keyword evidence="1" id="KW-0812">Transmembrane</keyword>
<organism evidence="2 3">
    <name type="scientific">Mucilaginibacter jinjuensis</name>
    <dbReference type="NCBI Taxonomy" id="1176721"/>
    <lineage>
        <taxon>Bacteria</taxon>
        <taxon>Pseudomonadati</taxon>
        <taxon>Bacteroidota</taxon>
        <taxon>Sphingobacteriia</taxon>
        <taxon>Sphingobacteriales</taxon>
        <taxon>Sphingobacteriaceae</taxon>
        <taxon>Mucilaginibacter</taxon>
    </lineage>
</organism>
<name>A0ABY7T5A2_9SPHI</name>
<evidence type="ECO:0000256" key="1">
    <source>
        <dbReference type="SAM" id="Phobius"/>
    </source>
</evidence>
<dbReference type="EMBL" id="CP117167">
    <property type="protein sequence ID" value="WCT11552.1"/>
    <property type="molecule type" value="Genomic_DNA"/>
</dbReference>
<gene>
    <name evidence="2" type="ORF">PQO05_22695</name>
</gene>
<feature type="transmembrane region" description="Helical" evidence="1">
    <location>
        <begin position="58"/>
        <end position="79"/>
    </location>
</feature>
<keyword evidence="1" id="KW-0472">Membrane</keyword>
<dbReference type="Proteomes" id="UP001216139">
    <property type="component" value="Chromosome"/>
</dbReference>
<keyword evidence="1" id="KW-1133">Transmembrane helix</keyword>
<dbReference type="RefSeq" id="WP_273629740.1">
    <property type="nucleotide sequence ID" value="NZ_CP117167.1"/>
</dbReference>
<evidence type="ECO:0000313" key="2">
    <source>
        <dbReference type="EMBL" id="WCT11552.1"/>
    </source>
</evidence>
<protein>
    <submittedName>
        <fullName evidence="2">Uncharacterized protein</fullName>
    </submittedName>
</protein>
<reference evidence="2 3" key="1">
    <citation type="submission" date="2023-02" db="EMBL/GenBank/DDBJ databases">
        <title>Genome sequence of Mucilaginibacter jinjuensis strain KACC 16571.</title>
        <authorList>
            <person name="Kim S."/>
            <person name="Heo J."/>
            <person name="Kwon S.-W."/>
        </authorList>
    </citation>
    <scope>NUCLEOTIDE SEQUENCE [LARGE SCALE GENOMIC DNA]</scope>
    <source>
        <strain evidence="2 3">KACC 16571</strain>
    </source>
</reference>
<proteinExistence type="predicted"/>